<dbReference type="Gene3D" id="3.40.50.11350">
    <property type="match status" value="1"/>
</dbReference>
<dbReference type="InterPro" id="IPR002516">
    <property type="entry name" value="Glyco_trans_11"/>
</dbReference>
<comment type="pathway">
    <text evidence="3">Protein modification; protein glycosylation.</text>
</comment>
<name>A0A1S3GXQ5_LINAN</name>
<keyword evidence="5" id="KW-1185">Reference proteome</keyword>
<keyword evidence="2 3" id="KW-0808">Transferase</keyword>
<evidence type="ECO:0000313" key="10">
    <source>
        <dbReference type="RefSeq" id="XP_013378645.1"/>
    </source>
</evidence>
<evidence type="ECO:0000256" key="3">
    <source>
        <dbReference type="RuleBase" id="RU363129"/>
    </source>
</evidence>
<keyword evidence="3" id="KW-0333">Golgi apparatus</keyword>
<gene>
    <name evidence="6 7 8 9 10 11 12 13" type="primary">LOC106150412</name>
</gene>
<dbReference type="CDD" id="cd11301">
    <property type="entry name" value="Fut1_Fut2_like"/>
    <property type="match status" value="1"/>
</dbReference>
<dbReference type="Pfam" id="PF01531">
    <property type="entry name" value="Glyco_transf_11"/>
    <property type="match status" value="1"/>
</dbReference>
<sequence>MATFPHVPVHLITLTIMLLFVPGRLGNMETDKNCYVDLAQVFFRYCQAHSITATSDNFVTYKNPELSTWKIGLSRYIEININGTKIKDRKYYNNYQESLDDKPNQNRRDKPYKLAMRAYGHGLGNKMFMYASSFAVAQWNKMEFIYDNPRKEIESIFQPTARILHYEPNLTDSFLQLKTYTCCEFYPALKSLPPENIHLSGYLQSWRYLEPWEKDVRREFTFQDHIQSTARESLLNMVAQLTETSENQTFIGLHVRRGDFTYDQNLISHGHKVADAAYIHRAMAYFKDRYPDSIFIVCSDEMPWCKKNIPDTDGNVVFTEESNPAYVDLAILSLCNHTIMTVGTFSWWAAWLAGGEATYYADWPQQGSGFEGSMNKSDYFLPHWIGL</sequence>
<dbReference type="AlphaFoldDB" id="A0A1S3GXQ5"/>
<comment type="similarity">
    <text evidence="3">Belongs to the glycosyltransferase 11 family.</text>
</comment>
<keyword evidence="1 3" id="KW-0328">Glycosyltransferase</keyword>
<dbReference type="RefSeq" id="XP_013378644.1">
    <property type="nucleotide sequence ID" value="XM_013523190.1"/>
</dbReference>
<feature type="chain" id="PRO_5014545678" description="L-Fucosyltransferase" evidence="4">
    <location>
        <begin position="27"/>
        <end position="387"/>
    </location>
</feature>
<protein>
    <recommendedName>
        <fullName evidence="3">L-Fucosyltransferase</fullName>
        <ecNumber evidence="3">2.4.1.-</ecNumber>
    </recommendedName>
</protein>
<comment type="subcellular location">
    <subcellularLocation>
        <location evidence="3">Golgi apparatus</location>
        <location evidence="3">Golgi stack membrane</location>
        <topology evidence="3">Single-pass type II membrane protein</topology>
    </subcellularLocation>
</comment>
<dbReference type="OrthoDB" id="3226at2759"/>
<evidence type="ECO:0000313" key="11">
    <source>
        <dbReference type="RefSeq" id="XP_013378646.1"/>
    </source>
</evidence>
<dbReference type="PANTHER" id="PTHR11927">
    <property type="entry name" value="GALACTOSIDE 2-L-FUCOSYLTRANSFERASE"/>
    <property type="match status" value="1"/>
</dbReference>
<dbReference type="EC" id="2.4.1.-" evidence="3"/>
<evidence type="ECO:0000313" key="8">
    <source>
        <dbReference type="RefSeq" id="XP_013378643.1"/>
    </source>
</evidence>
<dbReference type="RefSeq" id="XP_013378645.1">
    <property type="nucleotide sequence ID" value="XM_013523191.1"/>
</dbReference>
<organism evidence="5 10">
    <name type="scientific">Lingula anatina</name>
    <name type="common">Brachiopod</name>
    <name type="synonym">Lingula unguis</name>
    <dbReference type="NCBI Taxonomy" id="7574"/>
    <lineage>
        <taxon>Eukaryota</taxon>
        <taxon>Metazoa</taxon>
        <taxon>Spiralia</taxon>
        <taxon>Lophotrochozoa</taxon>
        <taxon>Brachiopoda</taxon>
        <taxon>Linguliformea</taxon>
        <taxon>Lingulata</taxon>
        <taxon>Lingulida</taxon>
        <taxon>Linguloidea</taxon>
        <taxon>Lingulidae</taxon>
        <taxon>Lingula</taxon>
    </lineage>
</organism>
<dbReference type="RefSeq" id="XP_013378640.1">
    <property type="nucleotide sequence ID" value="XM_013523186.1"/>
</dbReference>
<evidence type="ECO:0000313" key="5">
    <source>
        <dbReference type="Proteomes" id="UP000085678"/>
    </source>
</evidence>
<feature type="signal peptide" evidence="4">
    <location>
        <begin position="1"/>
        <end position="26"/>
    </location>
</feature>
<dbReference type="KEGG" id="lak:106150412"/>
<evidence type="ECO:0000256" key="2">
    <source>
        <dbReference type="ARBA" id="ARBA00022679"/>
    </source>
</evidence>
<dbReference type="RefSeq" id="XP_013378643.1">
    <property type="nucleotide sequence ID" value="XM_013523189.2"/>
</dbReference>
<dbReference type="STRING" id="7574.A0A1S3GXQ5"/>
<dbReference type="GO" id="GO:0005975">
    <property type="term" value="P:carbohydrate metabolic process"/>
    <property type="evidence" value="ECO:0007669"/>
    <property type="project" value="InterPro"/>
</dbReference>
<dbReference type="RefSeq" id="XP_023931408.1">
    <property type="nucleotide sequence ID" value="XM_024075640.1"/>
</dbReference>
<keyword evidence="4" id="KW-0732">Signal</keyword>
<dbReference type="RefSeq" id="XP_013378641.1">
    <property type="nucleotide sequence ID" value="XM_013523187.1"/>
</dbReference>
<dbReference type="PANTHER" id="PTHR11927:SF9">
    <property type="entry name" value="L-FUCOSYLTRANSFERASE"/>
    <property type="match status" value="1"/>
</dbReference>
<keyword evidence="3" id="KW-0325">Glycoprotein</keyword>
<evidence type="ECO:0000313" key="7">
    <source>
        <dbReference type="RefSeq" id="XP_013378641.1"/>
    </source>
</evidence>
<keyword evidence="3" id="KW-0735">Signal-anchor</keyword>
<evidence type="ECO:0000313" key="12">
    <source>
        <dbReference type="RefSeq" id="XP_013378647.1"/>
    </source>
</evidence>
<reference evidence="6 7" key="1">
    <citation type="submission" date="2025-04" db="UniProtKB">
        <authorList>
            <consortium name="RefSeq"/>
        </authorList>
    </citation>
    <scope>IDENTIFICATION</scope>
    <source>
        <tissue evidence="6 7">Gonads</tissue>
    </source>
</reference>
<evidence type="ECO:0000313" key="6">
    <source>
        <dbReference type="RefSeq" id="XP_013378640.1"/>
    </source>
</evidence>
<accession>A0A1S3GXQ5</accession>
<dbReference type="UniPathway" id="UPA00378"/>
<evidence type="ECO:0000313" key="13">
    <source>
        <dbReference type="RefSeq" id="XP_023931408.1"/>
    </source>
</evidence>
<dbReference type="Proteomes" id="UP000085678">
    <property type="component" value="Unplaced"/>
</dbReference>
<dbReference type="RefSeq" id="XP_013378647.1">
    <property type="nucleotide sequence ID" value="XM_013523193.1"/>
</dbReference>
<evidence type="ECO:0000256" key="4">
    <source>
        <dbReference type="SAM" id="SignalP"/>
    </source>
</evidence>
<dbReference type="GO" id="GO:0032580">
    <property type="term" value="C:Golgi cisterna membrane"/>
    <property type="evidence" value="ECO:0007669"/>
    <property type="project" value="UniProtKB-SubCell"/>
</dbReference>
<proteinExistence type="inferred from homology"/>
<dbReference type="GO" id="GO:0008107">
    <property type="term" value="F:galactoside 2-alpha-L-fucosyltransferase activity"/>
    <property type="evidence" value="ECO:0007669"/>
    <property type="project" value="InterPro"/>
</dbReference>
<dbReference type="GeneID" id="106150412"/>
<keyword evidence="3" id="KW-0812">Transmembrane</keyword>
<evidence type="ECO:0000313" key="9">
    <source>
        <dbReference type="RefSeq" id="XP_013378644.1"/>
    </source>
</evidence>
<evidence type="ECO:0000256" key="1">
    <source>
        <dbReference type="ARBA" id="ARBA00022676"/>
    </source>
</evidence>
<dbReference type="RefSeq" id="XP_013378646.1">
    <property type="nucleotide sequence ID" value="XM_013523192.1"/>
</dbReference>